<keyword evidence="5" id="KW-0378">Hydrolase</keyword>
<dbReference type="InterPro" id="IPR008753">
    <property type="entry name" value="Peptidase_M13_N"/>
</dbReference>
<dbReference type="PRINTS" id="PR00786">
    <property type="entry name" value="NEPRILYSIN"/>
</dbReference>
<evidence type="ECO:0000259" key="9">
    <source>
        <dbReference type="Pfam" id="PF01431"/>
    </source>
</evidence>
<evidence type="ECO:0000256" key="2">
    <source>
        <dbReference type="ARBA" id="ARBA00007357"/>
    </source>
</evidence>
<evidence type="ECO:0000256" key="8">
    <source>
        <dbReference type="SAM" id="SignalP"/>
    </source>
</evidence>
<accession>W0RGL5</accession>
<evidence type="ECO:0000313" key="12">
    <source>
        <dbReference type="Proteomes" id="UP000019151"/>
    </source>
</evidence>
<evidence type="ECO:0000256" key="4">
    <source>
        <dbReference type="ARBA" id="ARBA00022723"/>
    </source>
</evidence>
<name>W0RGL5_9BACT</name>
<feature type="chain" id="PRO_5004794328" evidence="8">
    <location>
        <begin position="26"/>
        <end position="688"/>
    </location>
</feature>
<dbReference type="HOGENOM" id="CLU_006187_7_2_0"/>
<dbReference type="Gene3D" id="3.40.390.10">
    <property type="entry name" value="Collagenase (Catalytic Domain)"/>
    <property type="match status" value="1"/>
</dbReference>
<dbReference type="SUPFAM" id="SSF55486">
    <property type="entry name" value="Metalloproteases ('zincins'), catalytic domain"/>
    <property type="match status" value="1"/>
</dbReference>
<protein>
    <submittedName>
        <fullName evidence="11">Peptidase M13</fullName>
    </submittedName>
</protein>
<organism evidence="11 12">
    <name type="scientific">Gemmatirosa kalamazoonensis</name>
    <dbReference type="NCBI Taxonomy" id="861299"/>
    <lineage>
        <taxon>Bacteria</taxon>
        <taxon>Pseudomonadati</taxon>
        <taxon>Gemmatimonadota</taxon>
        <taxon>Gemmatimonadia</taxon>
        <taxon>Gemmatimonadales</taxon>
        <taxon>Gemmatimonadaceae</taxon>
        <taxon>Gemmatirosa</taxon>
    </lineage>
</organism>
<feature type="domain" description="Peptidase M13 C-terminal" evidence="9">
    <location>
        <begin position="484"/>
        <end position="685"/>
    </location>
</feature>
<evidence type="ECO:0000256" key="6">
    <source>
        <dbReference type="ARBA" id="ARBA00022833"/>
    </source>
</evidence>
<dbReference type="GO" id="GO:0016485">
    <property type="term" value="P:protein processing"/>
    <property type="evidence" value="ECO:0007669"/>
    <property type="project" value="TreeGrafter"/>
</dbReference>
<evidence type="ECO:0000313" key="11">
    <source>
        <dbReference type="EMBL" id="AHG88548.1"/>
    </source>
</evidence>
<dbReference type="Gene3D" id="1.10.1380.10">
    <property type="entry name" value="Neutral endopeptidase , domain2"/>
    <property type="match status" value="1"/>
</dbReference>
<dbReference type="GO" id="GO:0005886">
    <property type="term" value="C:plasma membrane"/>
    <property type="evidence" value="ECO:0007669"/>
    <property type="project" value="TreeGrafter"/>
</dbReference>
<proteinExistence type="inferred from homology"/>
<dbReference type="OrthoDB" id="9775677at2"/>
<keyword evidence="8" id="KW-0732">Signal</keyword>
<dbReference type="Proteomes" id="UP000019151">
    <property type="component" value="Chromosome"/>
</dbReference>
<keyword evidence="7" id="KW-0482">Metalloprotease</keyword>
<dbReference type="AlphaFoldDB" id="W0RGL5"/>
<dbReference type="InterPro" id="IPR042089">
    <property type="entry name" value="Peptidase_M13_dom_2"/>
</dbReference>
<evidence type="ECO:0000259" key="10">
    <source>
        <dbReference type="Pfam" id="PF05649"/>
    </source>
</evidence>
<dbReference type="InterPro" id="IPR024079">
    <property type="entry name" value="MetalloPept_cat_dom_sf"/>
</dbReference>
<dbReference type="PROSITE" id="PS51885">
    <property type="entry name" value="NEPRILYSIN"/>
    <property type="match status" value="1"/>
</dbReference>
<evidence type="ECO:0000256" key="3">
    <source>
        <dbReference type="ARBA" id="ARBA00022670"/>
    </source>
</evidence>
<keyword evidence="3" id="KW-0645">Protease</keyword>
<evidence type="ECO:0000256" key="5">
    <source>
        <dbReference type="ARBA" id="ARBA00022801"/>
    </source>
</evidence>
<gene>
    <name evidence="11" type="ORF">J421_1011</name>
</gene>
<dbReference type="InParanoid" id="W0RGL5"/>
<dbReference type="Pfam" id="PF05649">
    <property type="entry name" value="Peptidase_M13_N"/>
    <property type="match status" value="1"/>
</dbReference>
<reference evidence="11 12" key="1">
    <citation type="journal article" date="2014" name="Genome Announc.">
        <title>Genome Sequence and Methylome of Soil Bacterium Gemmatirosa kalamazoonensis KBS708T, a Member of the Rarely Cultivated Gemmatimonadetes Phylum.</title>
        <authorList>
            <person name="Debruyn J.M."/>
            <person name="Radosevich M."/>
            <person name="Wommack K.E."/>
            <person name="Polson S.W."/>
            <person name="Hauser L.J."/>
            <person name="Fawaz M.N."/>
            <person name="Korlach J."/>
            <person name="Tsai Y.C."/>
        </authorList>
    </citation>
    <scope>NUCLEOTIDE SEQUENCE [LARGE SCALE GENOMIC DNA]</scope>
    <source>
        <strain evidence="11 12">KBS708</strain>
    </source>
</reference>
<dbReference type="GO" id="GO:0046872">
    <property type="term" value="F:metal ion binding"/>
    <property type="evidence" value="ECO:0007669"/>
    <property type="project" value="UniProtKB-KW"/>
</dbReference>
<comment type="similarity">
    <text evidence="2">Belongs to the peptidase M13 family.</text>
</comment>
<keyword evidence="4" id="KW-0479">Metal-binding</keyword>
<dbReference type="RefSeq" id="WP_025410079.1">
    <property type="nucleotide sequence ID" value="NZ_CP007128.1"/>
</dbReference>
<feature type="domain" description="Peptidase M13 N-terminal" evidence="10">
    <location>
        <begin position="42"/>
        <end position="432"/>
    </location>
</feature>
<sequence length="688" mass="75462">MSHPARRALAALALLAAAAARPAEAQRALGIDTTNFDRAVRPQDDFFRFVNGRWLARTEIPADASSWGAFNELSEASRNALHRILDEAASDRPAATVVSNTPSAARATPGERKKVGDLYASFLDTARIEARGIAPLAPELRRIAALQTAGQLPGTLAHLARVGVGGPLSVGVGTDQKNSRENVLQVSQSGLGLPDRDYYLSSDAKLAATRKAYEAYVARLLSLAGQPDPAGAAARVLALETAIAEKHWDRAKNRDRNATYNRMTVAELAALAPHLDVAAYLKAAGLAKATDVIVRQPDYVKSLDAIVAGTPASTWREYLAFHLVDNYASVLPDAFQQARFDFRGRTLNGQQEPPARWKRAVDGTQGILGEAAGKLYVESYFQPAAKARMDEMVRNLRKAYEIGIDSLEWMSPETKAAAKAKLAKFTVKIAYPDHWRDYSGLDVRRDDAFGNVMRAQAFEYDEMTSRLGKPVDKTRWGMTPQTVNAYYNATNNEIVFPAAILQPPFFDVNADDAVNYGAIGAVIGHEIGHGFDDQGRKSDGDGNLRDWWTSADAQAFEARASKLGAQYEAIYPLEGLHINGRLTMGENIGDLSGLAQAYRAYRISLGGKEPPVIGGFTGEQRFFLGFAQIWRTKFREEALRQRLLSDPHSPGMQRAFVPLVNNDAFLKAFDVKPGDQMWRDPAERVKIW</sequence>
<evidence type="ECO:0000256" key="1">
    <source>
        <dbReference type="ARBA" id="ARBA00001947"/>
    </source>
</evidence>
<keyword evidence="12" id="KW-1185">Reference proteome</keyword>
<comment type="cofactor">
    <cofactor evidence="1">
        <name>Zn(2+)</name>
        <dbReference type="ChEBI" id="CHEBI:29105"/>
    </cofactor>
</comment>
<dbReference type="PANTHER" id="PTHR11733:SF167">
    <property type="entry name" value="FI17812P1-RELATED"/>
    <property type="match status" value="1"/>
</dbReference>
<feature type="signal peptide" evidence="8">
    <location>
        <begin position="1"/>
        <end position="25"/>
    </location>
</feature>
<dbReference type="PATRIC" id="fig|861299.3.peg.1025"/>
<dbReference type="PANTHER" id="PTHR11733">
    <property type="entry name" value="ZINC METALLOPROTEASE FAMILY M13 NEPRILYSIN-RELATED"/>
    <property type="match status" value="1"/>
</dbReference>
<dbReference type="STRING" id="861299.J421_1011"/>
<dbReference type="eggNOG" id="COG3590">
    <property type="taxonomic scope" value="Bacteria"/>
</dbReference>
<keyword evidence="6" id="KW-0862">Zinc</keyword>
<dbReference type="CDD" id="cd08662">
    <property type="entry name" value="M13"/>
    <property type="match status" value="1"/>
</dbReference>
<dbReference type="Pfam" id="PF01431">
    <property type="entry name" value="Peptidase_M13"/>
    <property type="match status" value="1"/>
</dbReference>
<dbReference type="InterPro" id="IPR000718">
    <property type="entry name" value="Peptidase_M13"/>
</dbReference>
<dbReference type="InterPro" id="IPR018497">
    <property type="entry name" value="Peptidase_M13_C"/>
</dbReference>
<dbReference type="EMBL" id="CP007128">
    <property type="protein sequence ID" value="AHG88548.1"/>
    <property type="molecule type" value="Genomic_DNA"/>
</dbReference>
<dbReference type="GO" id="GO:0004222">
    <property type="term" value="F:metalloendopeptidase activity"/>
    <property type="evidence" value="ECO:0007669"/>
    <property type="project" value="InterPro"/>
</dbReference>
<evidence type="ECO:0000256" key="7">
    <source>
        <dbReference type="ARBA" id="ARBA00023049"/>
    </source>
</evidence>
<dbReference type="KEGG" id="gba:J421_1011"/>